<feature type="domain" description="LysM" evidence="2">
    <location>
        <begin position="129"/>
        <end position="180"/>
    </location>
</feature>
<dbReference type="AlphaFoldDB" id="A0A396AE46"/>
<keyword evidence="1" id="KW-1133">Transmembrane helix</keyword>
<dbReference type="Gene3D" id="3.10.350.10">
    <property type="entry name" value="LysM domain"/>
    <property type="match status" value="1"/>
</dbReference>
<keyword evidence="1" id="KW-0812">Transmembrane</keyword>
<proteinExistence type="predicted"/>
<evidence type="ECO:0000313" key="4">
    <source>
        <dbReference type="Proteomes" id="UP000266391"/>
    </source>
</evidence>
<gene>
    <name evidence="3" type="ORF">DW813_05740</name>
</gene>
<dbReference type="CDD" id="cd00118">
    <property type="entry name" value="LysM"/>
    <property type="match status" value="1"/>
</dbReference>
<organism evidence="3 4">
    <name type="scientific">Roseburia inulinivorans</name>
    <dbReference type="NCBI Taxonomy" id="360807"/>
    <lineage>
        <taxon>Bacteria</taxon>
        <taxon>Bacillati</taxon>
        <taxon>Bacillota</taxon>
        <taxon>Clostridia</taxon>
        <taxon>Lachnospirales</taxon>
        <taxon>Lachnospiraceae</taxon>
        <taxon>Roseburia</taxon>
    </lineage>
</organism>
<keyword evidence="1" id="KW-0472">Membrane</keyword>
<dbReference type="SUPFAM" id="SSF54106">
    <property type="entry name" value="LysM domain"/>
    <property type="match status" value="1"/>
</dbReference>
<accession>A0A396AE46</accession>
<feature type="transmembrane region" description="Helical" evidence="1">
    <location>
        <begin position="92"/>
        <end position="114"/>
    </location>
</feature>
<evidence type="ECO:0000256" key="1">
    <source>
        <dbReference type="SAM" id="Phobius"/>
    </source>
</evidence>
<dbReference type="InterPro" id="IPR018392">
    <property type="entry name" value="LysM"/>
</dbReference>
<dbReference type="SMART" id="SM00257">
    <property type="entry name" value="LysM"/>
    <property type="match status" value="1"/>
</dbReference>
<dbReference type="Pfam" id="PF01476">
    <property type="entry name" value="LysM"/>
    <property type="match status" value="1"/>
</dbReference>
<sequence length="191" mass="21356">MQTYIPKICSIFLLTNRCSNSNIQLCKQMFVTSVRGIYNTDLQLMIQGGTVMRNENNTITGRTCQMSGNTSSRVHFGDVSRNRRIVVRRQKIALVSVAFIALAIIICTFLSGAVRTQAAPSEISCKYYTSIEVQSGDTLWSIASDHITEEYRDMNAYIDEVCSINKISQNEIHAGQYLTIPYYSSIAIAGK</sequence>
<dbReference type="PROSITE" id="PS51782">
    <property type="entry name" value="LYSM"/>
    <property type="match status" value="1"/>
</dbReference>
<dbReference type="Proteomes" id="UP000266391">
    <property type="component" value="Unassembled WGS sequence"/>
</dbReference>
<name>A0A396AE46_9FIRM</name>
<reference evidence="3 4" key="1">
    <citation type="submission" date="2018-08" db="EMBL/GenBank/DDBJ databases">
        <title>A genome reference for cultivated species of the human gut microbiota.</title>
        <authorList>
            <person name="Zou Y."/>
            <person name="Xue W."/>
            <person name="Luo G."/>
        </authorList>
    </citation>
    <scope>NUCLEOTIDE SEQUENCE [LARGE SCALE GENOMIC DNA]</scope>
    <source>
        <strain evidence="3 4">AM32-8LB</strain>
    </source>
</reference>
<evidence type="ECO:0000259" key="2">
    <source>
        <dbReference type="PROSITE" id="PS51782"/>
    </source>
</evidence>
<protein>
    <submittedName>
        <fullName evidence="3">LysM peptidoglycan-binding domain-containing protein</fullName>
    </submittedName>
</protein>
<dbReference type="InterPro" id="IPR036779">
    <property type="entry name" value="LysM_dom_sf"/>
</dbReference>
<evidence type="ECO:0000313" key="3">
    <source>
        <dbReference type="EMBL" id="RHD04530.1"/>
    </source>
</evidence>
<dbReference type="EMBL" id="QSIQ01000006">
    <property type="protein sequence ID" value="RHD04530.1"/>
    <property type="molecule type" value="Genomic_DNA"/>
</dbReference>
<comment type="caution">
    <text evidence="3">The sequence shown here is derived from an EMBL/GenBank/DDBJ whole genome shotgun (WGS) entry which is preliminary data.</text>
</comment>